<gene>
    <name evidence="26" type="ORF">AAFF_G00372420</name>
</gene>
<dbReference type="InterPro" id="IPR035976">
    <property type="entry name" value="Sushi/SCR/CCP_sf"/>
</dbReference>
<dbReference type="Gene3D" id="3.30.60.30">
    <property type="match status" value="2"/>
</dbReference>
<keyword evidence="5" id="KW-0964">Secreted</keyword>
<dbReference type="FunFam" id="4.10.400.10:FF:000065">
    <property type="entry name" value="Transmembrane protease serine 7"/>
    <property type="match status" value="1"/>
</dbReference>
<keyword evidence="14" id="KW-0391">Immunity</keyword>
<dbReference type="InterPro" id="IPR000884">
    <property type="entry name" value="TSP1_rpt"/>
</dbReference>
<dbReference type="PANTHER" id="PTHR45742">
    <property type="entry name" value="COMPLEMENT COMPONENT C6"/>
    <property type="match status" value="1"/>
</dbReference>
<evidence type="ECO:0000256" key="15">
    <source>
        <dbReference type="ARBA" id="ARBA00022875"/>
    </source>
</evidence>
<dbReference type="SMART" id="SM00209">
    <property type="entry name" value="TSP1"/>
    <property type="match status" value="1"/>
</dbReference>
<keyword evidence="9 22" id="KW-0768">Sushi</keyword>
<comment type="similarity">
    <text evidence="3">Belongs to the complement C6/C7/C8/C9 family.</text>
</comment>
<evidence type="ECO:0000259" key="25">
    <source>
        <dbReference type="PROSITE" id="PS51412"/>
    </source>
</evidence>
<dbReference type="Proteomes" id="UP001221898">
    <property type="component" value="Unassembled WGS sequence"/>
</dbReference>
<evidence type="ECO:0000259" key="24">
    <source>
        <dbReference type="PROSITE" id="PS50923"/>
    </source>
</evidence>
<dbReference type="EMBL" id="JAINUG010000066">
    <property type="protein sequence ID" value="KAJ8402007.1"/>
    <property type="molecule type" value="Genomic_DNA"/>
</dbReference>
<feature type="domain" description="MACPF" evidence="25">
    <location>
        <begin position="387"/>
        <end position="735"/>
    </location>
</feature>
<dbReference type="GO" id="GO:0005579">
    <property type="term" value="C:membrane attack complex"/>
    <property type="evidence" value="ECO:0007669"/>
    <property type="project" value="UniProtKB-KW"/>
</dbReference>
<dbReference type="GO" id="GO:0006958">
    <property type="term" value="P:complement activation, classical pathway"/>
    <property type="evidence" value="ECO:0007669"/>
    <property type="project" value="UniProtKB-KW"/>
</dbReference>
<keyword evidence="12" id="KW-0677">Repeat</keyword>
<dbReference type="InterPro" id="IPR000436">
    <property type="entry name" value="Sushi_SCR_CCP_dom"/>
</dbReference>
<keyword evidence="11" id="KW-0732">Signal</keyword>
<dbReference type="SMR" id="A0AAD7SGT0"/>
<evidence type="ECO:0000256" key="11">
    <source>
        <dbReference type="ARBA" id="ARBA00022729"/>
    </source>
</evidence>
<evidence type="ECO:0008006" key="28">
    <source>
        <dbReference type="Google" id="ProtNLM"/>
    </source>
</evidence>
<evidence type="ECO:0000256" key="16">
    <source>
        <dbReference type="ARBA" id="ARBA00023058"/>
    </source>
</evidence>
<organism evidence="26 27">
    <name type="scientific">Aldrovandia affinis</name>
    <dbReference type="NCBI Taxonomy" id="143900"/>
    <lineage>
        <taxon>Eukaryota</taxon>
        <taxon>Metazoa</taxon>
        <taxon>Chordata</taxon>
        <taxon>Craniata</taxon>
        <taxon>Vertebrata</taxon>
        <taxon>Euteleostomi</taxon>
        <taxon>Actinopterygii</taxon>
        <taxon>Neopterygii</taxon>
        <taxon>Teleostei</taxon>
        <taxon>Notacanthiformes</taxon>
        <taxon>Halosauridae</taxon>
        <taxon>Aldrovandia</taxon>
    </lineage>
</organism>
<name>A0AAD7SGT0_9TELE</name>
<dbReference type="PRINTS" id="PR00764">
    <property type="entry name" value="COMPLEMENTC9"/>
</dbReference>
<accession>A0AAD7SGT0</accession>
<comment type="caution">
    <text evidence="22">Lacks conserved residue(s) required for the propagation of feature annotation.</text>
</comment>
<evidence type="ECO:0000256" key="9">
    <source>
        <dbReference type="ARBA" id="ARBA00022659"/>
    </source>
</evidence>
<keyword evidence="18 22" id="KW-1015">Disulfide bond</keyword>
<dbReference type="GO" id="GO:0045087">
    <property type="term" value="P:innate immune response"/>
    <property type="evidence" value="ECO:0007669"/>
    <property type="project" value="UniProtKB-KW"/>
</dbReference>
<evidence type="ECO:0000256" key="13">
    <source>
        <dbReference type="ARBA" id="ARBA00022852"/>
    </source>
</evidence>
<feature type="disulfide bond" evidence="21">
    <location>
        <begin position="369"/>
        <end position="384"/>
    </location>
</feature>
<dbReference type="SMART" id="SM00192">
    <property type="entry name" value="LDLa"/>
    <property type="match status" value="1"/>
</dbReference>
<feature type="disulfide bond" evidence="21">
    <location>
        <begin position="357"/>
        <end position="375"/>
    </location>
</feature>
<dbReference type="Pfam" id="PF01823">
    <property type="entry name" value="MACPF"/>
    <property type="match status" value="1"/>
</dbReference>
<keyword evidence="10" id="KW-0812">Transmembrane</keyword>
<dbReference type="InterPro" id="IPR036383">
    <property type="entry name" value="TSP1_rpt_sf"/>
</dbReference>
<evidence type="ECO:0000256" key="20">
    <source>
        <dbReference type="ARBA" id="ARBA00023298"/>
    </source>
</evidence>
<dbReference type="InterPro" id="IPR036055">
    <property type="entry name" value="LDL_receptor-like_sf"/>
</dbReference>
<dbReference type="SMART" id="SM00057">
    <property type="entry name" value="FIMAC"/>
    <property type="match status" value="2"/>
</dbReference>
<dbReference type="Pfam" id="PF00057">
    <property type="entry name" value="Ldl_recept_a"/>
    <property type="match status" value="1"/>
</dbReference>
<feature type="domain" description="Sushi" evidence="24">
    <location>
        <begin position="915"/>
        <end position="978"/>
    </location>
</feature>
<dbReference type="InterPro" id="IPR020864">
    <property type="entry name" value="MACPF"/>
</dbReference>
<keyword evidence="15" id="KW-0180">Complement pathway</keyword>
<evidence type="ECO:0000256" key="22">
    <source>
        <dbReference type="PROSITE-ProRule" id="PRU00302"/>
    </source>
</evidence>
<dbReference type="InterPro" id="IPR048831">
    <property type="entry name" value="C8A_B_C6_EGF-like"/>
</dbReference>
<dbReference type="GO" id="GO:0031640">
    <property type="term" value="P:killing of cells of another organism"/>
    <property type="evidence" value="ECO:0007669"/>
    <property type="project" value="UniProtKB-KW"/>
</dbReference>
<feature type="region of interest" description="Disordered" evidence="23">
    <location>
        <begin position="1"/>
        <end position="43"/>
    </location>
</feature>
<dbReference type="GO" id="GO:0005576">
    <property type="term" value="C:extracellular region"/>
    <property type="evidence" value="ECO:0007669"/>
    <property type="project" value="UniProtKB-SubCell"/>
</dbReference>
<evidence type="ECO:0000256" key="2">
    <source>
        <dbReference type="ARBA" id="ARBA00004613"/>
    </source>
</evidence>
<keyword evidence="20" id="KW-1053">Target membrane</keyword>
<keyword evidence="19" id="KW-0325">Glycoprotein</keyword>
<evidence type="ECO:0000256" key="3">
    <source>
        <dbReference type="ARBA" id="ARBA00009214"/>
    </source>
</evidence>
<evidence type="ECO:0000256" key="5">
    <source>
        <dbReference type="ARBA" id="ARBA00022525"/>
    </source>
</evidence>
<dbReference type="PROSITE" id="PS01209">
    <property type="entry name" value="LDLRA_1"/>
    <property type="match status" value="1"/>
</dbReference>
<evidence type="ECO:0000256" key="23">
    <source>
        <dbReference type="SAM" id="MobiDB-lite"/>
    </source>
</evidence>
<dbReference type="InterPro" id="IPR002172">
    <property type="entry name" value="LDrepeatLR_classA_rpt"/>
</dbReference>
<dbReference type="SUPFAM" id="SSF57424">
    <property type="entry name" value="LDL receptor-like module"/>
    <property type="match status" value="1"/>
</dbReference>
<dbReference type="PROSITE" id="PS51412">
    <property type="entry name" value="MACPF_2"/>
    <property type="match status" value="1"/>
</dbReference>
<dbReference type="SMART" id="SM00032">
    <property type="entry name" value="CCP"/>
    <property type="match status" value="2"/>
</dbReference>
<feature type="disulfide bond" evidence="22">
    <location>
        <begin position="885"/>
        <end position="912"/>
    </location>
</feature>
<dbReference type="SMART" id="SM00457">
    <property type="entry name" value="MACPF"/>
    <property type="match status" value="1"/>
</dbReference>
<protein>
    <recommendedName>
        <fullName evidence="28">Complement component C6</fullName>
    </recommendedName>
</protein>
<evidence type="ECO:0000313" key="26">
    <source>
        <dbReference type="EMBL" id="KAJ8402007.1"/>
    </source>
</evidence>
<dbReference type="FunFam" id="2.20.100.10:FF:000001">
    <property type="entry name" value="semaphorin-5A isoform X1"/>
    <property type="match status" value="1"/>
</dbReference>
<dbReference type="InterPro" id="IPR003884">
    <property type="entry name" value="FacI_MAC"/>
</dbReference>
<dbReference type="PANTHER" id="PTHR45742:SF4">
    <property type="entry name" value="COMPLEMENT COMPONENT C6"/>
    <property type="match status" value="1"/>
</dbReference>
<sequence length="1145" mass="128321">MCSAPIGRKNRPRSTGSIFQIGKPPYRDPERRESTESARKASRGVEDCRMTVQEFNTLVALYRELVISIGEISIDCPSLRAEMHKTRTKGCEMARTAHQNLCVIYGPEDGEIRPEICRLFIQLQCCLEMYITEMLKSICLLGSLQLHRKGKPDPETSVDCRVDESSDAPILEDRWSPPVDCVQYSSLACTDIENTERDVREMKNLLSKLRETLPLPLKNQDDSSLLNLTPYPLVPQRKSDRLTKQLYCLPTRDTMAPESHLFTLLACFRALLWAWAACVTTTPGPRGPPAPEPATMAHRTATGISDMMIITFRTRSLVKPAQFGGGQCSEVLMEERACHPNTECQIERVNCKDQFKCDNGRCISPSLKCNTQNDCGDNSDEKHCSRLKKVCNRAYEIIPAAELMANGFDAIAETMRAAVLDNSFLGDECVTNRSREDRKFYRIPANIESFELKVEMLEDFKNQVGPAQSEPVELASGFASSGSSSSGSSSSFFIPILFGTSSYRQSHSSSSFRTAVKASQKKDSKFFRVHQVVAVSTFRTKQSDLYLSEPFLSFLNSLPLDYNYALYRQVFQLFGTHYFSSGTLGGHYDLLYQYDREDMKNSGVTEEEANGCISSGTSVMILFFYSSRSVKKCHTNKMSEKYEGSFLKASEKSISMVKGGRAEYAAALAWEKQGAAPDSTTYKDWAESTKDNPTIVEYELLPILNLVRGFPCAVTKRRYLERALVDYLEEVDSCKCAPCPNNARPVLSRTECLCVCQTGTYGSNCEKRAPDYTSEAVDGYWSCWGPWSSCDSSMRRHRVRECNNPAPLRGGKQCPGSNRQEEECHISIFQKQDVCINDDEYEKERDQEEVLPASPGCPKPKPPANSYLRVDKRHYDFGEQDEVVCFTGFEMEGYQYLRCLPDGKWTEPTGMCIKKVCVRPALPDDVTAQPQKEEYKVGHGMVLRCTGAGMVLSGPRFYTCGERLTWEPALPSEMHCEDERPFIPESSCRKGEKRDGSQCVCIPREECSQYKADLCILDAGSGAAVMKSFCAFHAGRCHGDPLFFLSEGACTVDEGGLEWARFRASLSNRSEVQEACGSDTCYEWETCSDSKRCECKFPRDCPRDGQPVFCLEVLKARSKKTMSLCFTAAMKCAGIGLNIVHDGPC</sequence>
<keyword evidence="13" id="KW-0204">Cytolysis</keyword>
<keyword evidence="6" id="KW-0245">EGF-like domain</keyword>
<dbReference type="GO" id="GO:0044218">
    <property type="term" value="C:other organism cell membrane"/>
    <property type="evidence" value="ECO:0007669"/>
    <property type="project" value="UniProtKB-KW"/>
</dbReference>
<keyword evidence="16" id="KW-0473">Membrane attack complex</keyword>
<reference evidence="26" key="1">
    <citation type="journal article" date="2023" name="Science">
        <title>Genome structures resolve the early diversification of teleost fishes.</title>
        <authorList>
            <person name="Parey E."/>
            <person name="Louis A."/>
            <person name="Montfort J."/>
            <person name="Bouchez O."/>
            <person name="Roques C."/>
            <person name="Iampietro C."/>
            <person name="Lluch J."/>
            <person name="Castinel A."/>
            <person name="Donnadieu C."/>
            <person name="Desvignes T."/>
            <person name="Floi Bucao C."/>
            <person name="Jouanno E."/>
            <person name="Wen M."/>
            <person name="Mejri S."/>
            <person name="Dirks R."/>
            <person name="Jansen H."/>
            <person name="Henkel C."/>
            <person name="Chen W.J."/>
            <person name="Zahm M."/>
            <person name="Cabau C."/>
            <person name="Klopp C."/>
            <person name="Thompson A.W."/>
            <person name="Robinson-Rechavi M."/>
            <person name="Braasch I."/>
            <person name="Lecointre G."/>
            <person name="Bobe J."/>
            <person name="Postlethwait J.H."/>
            <person name="Berthelot C."/>
            <person name="Roest Crollius H."/>
            <person name="Guiguen Y."/>
        </authorList>
    </citation>
    <scope>NUCLEOTIDE SEQUENCE</scope>
    <source>
        <strain evidence="26">NC1722</strain>
    </source>
</reference>
<dbReference type="PROSITE" id="PS50068">
    <property type="entry name" value="LDLRA_2"/>
    <property type="match status" value="1"/>
</dbReference>
<evidence type="ECO:0000256" key="4">
    <source>
        <dbReference type="ARBA" id="ARBA00022452"/>
    </source>
</evidence>
<dbReference type="Pfam" id="PF00084">
    <property type="entry name" value="Sushi"/>
    <property type="match status" value="1"/>
</dbReference>
<dbReference type="CDD" id="cd00033">
    <property type="entry name" value="CCP"/>
    <property type="match status" value="1"/>
</dbReference>
<evidence type="ECO:0000256" key="17">
    <source>
        <dbReference type="ARBA" id="ARBA00023136"/>
    </source>
</evidence>
<dbReference type="CDD" id="cd00112">
    <property type="entry name" value="LDLa"/>
    <property type="match status" value="1"/>
</dbReference>
<feature type="domain" description="Sushi" evidence="24">
    <location>
        <begin position="855"/>
        <end position="914"/>
    </location>
</feature>
<keyword evidence="8" id="KW-0399">Innate immunity</keyword>
<dbReference type="InterPro" id="IPR001862">
    <property type="entry name" value="MAC_perforin"/>
</dbReference>
<dbReference type="InterPro" id="IPR048828">
    <property type="entry name" value="C6_KAZAL"/>
</dbReference>
<evidence type="ECO:0000256" key="18">
    <source>
        <dbReference type="ARBA" id="ARBA00023157"/>
    </source>
</evidence>
<dbReference type="Pfam" id="PF21195">
    <property type="entry name" value="EGF_C8A_B_C6"/>
    <property type="match status" value="1"/>
</dbReference>
<feature type="compositionally biased region" description="Basic and acidic residues" evidence="23">
    <location>
        <begin position="25"/>
        <end position="43"/>
    </location>
</feature>
<dbReference type="PROSITE" id="PS50923">
    <property type="entry name" value="SUSHI"/>
    <property type="match status" value="2"/>
</dbReference>
<evidence type="ECO:0000256" key="1">
    <source>
        <dbReference type="ARBA" id="ARBA00004276"/>
    </source>
</evidence>
<keyword evidence="7" id="KW-1052">Target cell membrane</keyword>
<feature type="disulfide bond" evidence="22">
    <location>
        <begin position="917"/>
        <end position="960"/>
    </location>
</feature>
<comment type="caution">
    <text evidence="26">The sequence shown here is derived from an EMBL/GenBank/DDBJ whole genome shotgun (WGS) entry which is preliminary data.</text>
</comment>
<dbReference type="Pfam" id="PF21288">
    <property type="entry name" value="Kazal_C6"/>
    <property type="match status" value="1"/>
</dbReference>
<dbReference type="Gene3D" id="2.10.70.10">
    <property type="entry name" value="Complement Module, domain 1"/>
    <property type="match status" value="2"/>
</dbReference>
<evidence type="ECO:0000256" key="19">
    <source>
        <dbReference type="ARBA" id="ARBA00023180"/>
    </source>
</evidence>
<evidence type="ECO:0000256" key="10">
    <source>
        <dbReference type="ARBA" id="ARBA00022692"/>
    </source>
</evidence>
<evidence type="ECO:0000256" key="21">
    <source>
        <dbReference type="PROSITE-ProRule" id="PRU00124"/>
    </source>
</evidence>
<evidence type="ECO:0000256" key="12">
    <source>
        <dbReference type="ARBA" id="ARBA00022737"/>
    </source>
</evidence>
<dbReference type="InterPro" id="IPR020863">
    <property type="entry name" value="MACPF_CS"/>
</dbReference>
<keyword evidence="27" id="KW-1185">Reference proteome</keyword>
<dbReference type="Gene3D" id="2.20.100.10">
    <property type="entry name" value="Thrombospondin type-1 (TSP1) repeat"/>
    <property type="match status" value="1"/>
</dbReference>
<dbReference type="InterPro" id="IPR023415">
    <property type="entry name" value="LDLR_class-A_CS"/>
</dbReference>
<evidence type="ECO:0000313" key="27">
    <source>
        <dbReference type="Proteomes" id="UP001221898"/>
    </source>
</evidence>
<evidence type="ECO:0000256" key="8">
    <source>
        <dbReference type="ARBA" id="ARBA00022588"/>
    </source>
</evidence>
<keyword evidence="4" id="KW-1134">Transmembrane beta strand</keyword>
<evidence type="ECO:0000256" key="14">
    <source>
        <dbReference type="ARBA" id="ARBA00022859"/>
    </source>
</evidence>
<dbReference type="AlphaFoldDB" id="A0AAD7SGT0"/>
<dbReference type="Gene3D" id="4.10.400.10">
    <property type="entry name" value="Low-density Lipoprotein Receptor"/>
    <property type="match status" value="1"/>
</dbReference>
<dbReference type="PROSITE" id="PS00279">
    <property type="entry name" value="MACPF_1"/>
    <property type="match status" value="1"/>
</dbReference>
<dbReference type="PROSITE" id="PS50092">
    <property type="entry name" value="TSP1"/>
    <property type="match status" value="1"/>
</dbReference>
<dbReference type="SUPFAM" id="SSF82895">
    <property type="entry name" value="TSP-1 type 1 repeat"/>
    <property type="match status" value="1"/>
</dbReference>
<keyword evidence="17" id="KW-0472">Membrane</keyword>
<proteinExistence type="inferred from homology"/>
<dbReference type="SUPFAM" id="SSF57535">
    <property type="entry name" value="Complement control module/SCR domain"/>
    <property type="match status" value="1"/>
</dbReference>
<evidence type="ECO:0000256" key="6">
    <source>
        <dbReference type="ARBA" id="ARBA00022536"/>
    </source>
</evidence>
<evidence type="ECO:0000256" key="7">
    <source>
        <dbReference type="ARBA" id="ARBA00022537"/>
    </source>
</evidence>
<comment type="subcellular location">
    <subcellularLocation>
        <location evidence="2">Secreted</location>
    </subcellularLocation>
    <subcellularLocation>
        <location evidence="1">Target cell membrane</location>
        <topology evidence="1">Multi-pass membrane protein</topology>
    </subcellularLocation>
</comment>